<evidence type="ECO:0000256" key="6">
    <source>
        <dbReference type="ARBA" id="ARBA00022553"/>
    </source>
</evidence>
<dbReference type="Pfam" id="PF08659">
    <property type="entry name" value="KR"/>
    <property type="match status" value="1"/>
</dbReference>
<feature type="domain" description="Ketosynthase family 3 (KS3)" evidence="12">
    <location>
        <begin position="238"/>
        <end position="667"/>
    </location>
</feature>
<dbReference type="GO" id="GO:0004312">
    <property type="term" value="F:fatty acid synthase activity"/>
    <property type="evidence" value="ECO:0007669"/>
    <property type="project" value="TreeGrafter"/>
</dbReference>
<dbReference type="InterPro" id="IPR016039">
    <property type="entry name" value="Thiolase-like"/>
</dbReference>
<sequence>MGVVQQQRNDATSLSERLNQRLVLFIAEQLDISLDKIGVQEPLARYGVNPTRALRLAGSLGAIFPGVGSTFIFKNRTIQSITDHFLATRRENVHAWLGDEPETNHVFSAAKSAGAVPDLAGKNRQNDPLVAATKRYLRELVGRTLGVAPETLKDHTPFNEYGFSSLAVVSIIQELEDIFDELPVTLFFEYYTIERVTDYLRDNYARELSAHFGIPDPDAAETVREAPQAEGVTPSGSAFDIAIIGLDGRYPDAENVTAFWHNLLENIDCITEIPAERWDWRAYFSPEKGVQGKIYGKWGGFIRDADCFDPLFFSLSPYQAEQMDPAERLFMQSAYGALEDAGYTRDTLDPERKIGVFAATTVEEYQPYSLGENLGLFMSNSASIANRVSYFCNFNGPSLTLNTMCSSSLSAIHLACQSLLNGECTAAIAGAVNLSLHPNKYAYLAHKQFLSDHGRCMAFSGLGNGYVPSEGVGAVVLKPLARAIADGDNIYGVIKGSALNHGGKTNGYSVPAPQAQAGVISQALHRSGIDARVVSYVEAHGTGTSLGDPIEIEGLSRAFGANAADKQYCAIGSVKSNIGHCESAAGLAGLTKVLLQMRHETLVKSLHSETLNPGIKFSNTPFFVQRENAPWPRPVLKVNGEERIFPRIAGLSSFGAGGSNAHMIIEEPPVRRRAEPAQQGPVLIVLSAANRDRLRARLLQLDDYLARGEVNLTDLAYTLQIGREAMAARLAVVAGDQPALIASIKAVLADAAPAGSVYQGEADAPEASAEMTANWVAGKKLEKLAACWVQGAEVDWNALYPDERPFRLSLPTYPFARERYWLPPLAAEPNGKPGRLHPLVHSNISGVHETGFTTRLTGDEIFLRDHQVHGQGVVPAAAQLEWVFAALMLAQAGGREDLALREVTWLRPLVVESECDVRIGLQTSADGQITFELYGAQDDRRQVYCRGYAVASGGAPAADGRHDINVLRAACRPVANLDEKYAHFSAQGMHYGPSLRALVAVHANEEIVVAEIDVSNSGLATELRGIALIDSALQACAALGGFTRLCLPFAVAQCRASSGGLPEKAYAVVRKAQAEEYDIDLTDEQGRTFIQLSGVSLRFLDGQPSGQEEQLLLAIPGWQEQPLLPVNAEQEWHTWWTLTCEAPVPPELAAHLSADRYIPLTAQGTPAQRYMAYAGQLLALLQNSPALRQTTTPITIQLVTSGEGERGLMQGLAQFLRSIGAEFSHLSIQTVVLDDEPMAAERLAGVLRSEAQQGAPVVRYQGGRRTVLYWLVPEETAPVIPWRDEGVYWITGGLGGLGQQLAAAIAAAVKRPVLILSGRHVPAEQQQSWIDALRAQGARVEIYPLDVSDVKAVARVAAAVMADHGRINGVLHCAGVQRDSLLHNLNDDDLREVMAAKVAGAEALDQALGSLPLDWMLLCSSLAAIQGNLGQSGYAAANAYLDQLAFCRQRQVDQGEKQGLTISVNWPLLSDAGMQLDAAHQALLKHTFGLTAMPAARGIAALPQVFALAAPRVALLHGEPSGLRDWLEPGRTLATPAAGKTPCTPVAESHERREAVTDYLKETLSGVIKLPASRISGAVPLGNYGFDSMVAVAWIQVLSGAFGKLPVSMFFENDSIDELAGYLMARHADKLEHYFGKHSGKHSGKTEAASVAQPSAMKAMPIPVSPPKGAPPPATANGGDIAIIGLSGRYPQAEDIDLFWQNLIQGRDCITEIPPERWDWQRIYDERRGIQGKSYGKWGGFIDGVECFDPLFFQILPGDAEKIDPQERLFLQCAWHAIEDAGYTRANLSGDEEQSVGVFVGIMNEEYQLYTPKIDEAETSPVLQGVSASIANRVSWFCNFRGPSLTVNTMCSSSLTAIHLACQSLHQQECRVAIAGGVNVNIHPNKYLALSETGFLSSQGRCTSFADGGDGYVPSEGVGAVVLKPLARALADGDSVYGVIKGSAVNHGGKTHGYTVPNPQAQTRVIARAIQAAGVHSRAISYLEAHGTGTALGDPIEIGGLAGAFAAQTTDKQFCAIGSVKSNIGHCESAAGIAGLTKILLQMRHGQLVASLHSDVINPHIDFADTPFSLVRENRPWPRPRIALNGDTAREYPRLAGLSSFGAGGANAHLIVEEYQSPGGRETAAMPVIIVLSARTATALLQQASQLADYLERRDVNLTDVAWTLQTGREEMAHRLALLAVSRQMLTEKLRAVIAGEQDIANCYTGELKRENGVLSVLNGDDDLRQLSAMWIEKRKLGKLAGLWVQGIEIDWGALYGEHRPQRLNLPGYPFARERCWITPPAEKTQRTYEKPLHPLVHRNTSTLERQRYSTYLTGREWFLKDHQVQGQAVVPGVVQLEWARAAVSLALESKESIQLKQVTWLRPLAVNGEMTVHIALRSQPDGTIDYEIYADGDDACIYGRGSAVISDQPAPAAFDVPVLLARCDTVLDHDVLYAGFARAGLHYGPALRRVSQVRSGEGIAIGELLPAAHQHEAGYFWPVDLLDAALQSSAGLLTRDELQLPIAVGSVISWDDCPVLTHALIRPASNDTPTLRKWDIALTDDEGRIGLQLLEVTLRRATATPDESAPAEPMPVAVSPPGDTATIPLIEQALSELIAGHLALPAEELDRNAPFAEFGFDSINLGTLGNELNERYGLALSTTIFFEAPTIAALAARLADEHGQAFTGVLNMAGPEIPALPDQPSPAPSWRHPVASPAPAAAEPIAVIGMSGSFPQSPDIGALWANLLAGTDCIGEIPPARWHTHSGPRHAGILDNVAGFDPLFFGISPREATSMDPQQRLLMMYVHHVLEDAGYSTESLSGSNTALLVGTGSTGYGQLLAQAGEPIAGYSTAGLVGSIGPNRMSYWLNWHGPSEPVETSCSSSLVAIHRAMALLRSGQCDQAVVGGVNTLMSPDAQQSFAEAGMLSADGRCKPFSAAADGYVRSEGVGMLMLKPLAAARRDGDHIYGLLLGSAENHGGRAASLTSPNPNSQAGVIEAAFRQGGVDPATVSYIETHGTGTLLGDPIEIMGLRQAFGALGQNQQLPVAGCGLGSVKSNIGHTELAAGVAGVIKVLLQMRHRQLVASLRCEPANPQLALAESPFRLVSRNQPWHAVHDAAGNALPRRAGVSSFGFGGVNAHVVMEEYPAAQHSPTPAENPVLIVLSAQSEGALGKRIAQLRDYLHSGPQNLADLAYTLQVGRDAMKMRLALIADDQQTLVDKLSALLSPAQSVAGVWRGTAENLSARADAAVGPWLAAGDLRALGGAWVNGARIDWHRLYTGQPRPMRLSLPTYPFELTHYWPQPVAAGRTHVLHPLIERNTSDLNEQRYTTMLNGNEWFLRDHRVNGRAIVPGAVLLEWARAAACLAAGVTGVSLYDVAWVRPLTVARPVQIHIALEPQPDGRIGFEIYGDDAADDTAYCQGYADTSPQPDAPDANDSPADAICLAQQVIESDEFYARIAAMGLDLGDSLRVVQRVCMDGSGALSELDAGALYRDGYGWLPSLLDGAMQTVAAFAGPDAGIGYPFALRRIAGRQTFPTRVWVRVKPAQSSAGGVRKWDIALYDEHGKTVLTFDCVSFREAPVRATVTETATD</sequence>
<feature type="active site" description="Proton acceptor; for dehydratase activity" evidence="10">
    <location>
        <position position="3319"/>
    </location>
</feature>
<dbReference type="SMART" id="SM00823">
    <property type="entry name" value="PKS_PP"/>
    <property type="match status" value="3"/>
</dbReference>
<feature type="domain" description="Ketosynthase family 3 (KS3)" evidence="12">
    <location>
        <begin position="1678"/>
        <end position="2114"/>
    </location>
</feature>
<evidence type="ECO:0000256" key="2">
    <source>
        <dbReference type="ARBA" id="ARBA00004792"/>
    </source>
</evidence>
<dbReference type="InterPro" id="IPR049552">
    <property type="entry name" value="PKS_DH_N"/>
</dbReference>
<evidence type="ECO:0000256" key="8">
    <source>
        <dbReference type="ARBA" id="ARBA00022737"/>
    </source>
</evidence>
<dbReference type="Pfam" id="PF22336">
    <property type="entry name" value="RhiE-like_linker"/>
    <property type="match status" value="3"/>
</dbReference>
<dbReference type="Gene3D" id="1.10.1200.10">
    <property type="entry name" value="ACP-like"/>
    <property type="match status" value="4"/>
</dbReference>
<dbReference type="CDD" id="cd00833">
    <property type="entry name" value="PKS"/>
    <property type="match status" value="3"/>
</dbReference>
<dbReference type="InterPro" id="IPR049551">
    <property type="entry name" value="PKS_DH_C"/>
</dbReference>
<dbReference type="SUPFAM" id="SSF47336">
    <property type="entry name" value="ACP-like"/>
    <property type="match status" value="3"/>
</dbReference>
<feature type="region of interest" description="C-terminal hotdog fold" evidence="10">
    <location>
        <begin position="2425"/>
        <end position="2564"/>
    </location>
</feature>
<evidence type="ECO:0000256" key="3">
    <source>
        <dbReference type="ARBA" id="ARBA00006484"/>
    </source>
</evidence>
<keyword evidence="15" id="KW-1185">Reference proteome</keyword>
<dbReference type="SMART" id="SM01294">
    <property type="entry name" value="PKS_PP_betabranch"/>
    <property type="match status" value="1"/>
</dbReference>
<feature type="active site" description="Proton acceptor; for dehydratase activity" evidence="10">
    <location>
        <position position="2323"/>
    </location>
</feature>
<dbReference type="SUPFAM" id="SSF53901">
    <property type="entry name" value="Thiolase-like"/>
    <property type="match status" value="3"/>
</dbReference>
<keyword evidence="8" id="KW-0677">Repeat</keyword>
<comment type="caution">
    <text evidence="14">The sequence shown here is derived from an EMBL/GenBank/DDBJ whole genome shotgun (WGS) entry which is preliminary data.</text>
</comment>
<dbReference type="Gene3D" id="3.40.47.10">
    <property type="match status" value="3"/>
</dbReference>
<dbReference type="Pfam" id="PF02801">
    <property type="entry name" value="Ketoacyl-synt_C"/>
    <property type="match status" value="3"/>
</dbReference>
<dbReference type="InterPro" id="IPR014031">
    <property type="entry name" value="Ketoacyl_synth_C"/>
</dbReference>
<feature type="active site" description="Proton donor; for dehydratase activity" evidence="10">
    <location>
        <position position="1030"/>
    </location>
</feature>
<evidence type="ECO:0000259" key="13">
    <source>
        <dbReference type="PROSITE" id="PS52019"/>
    </source>
</evidence>
<dbReference type="RefSeq" id="WP_147291387.1">
    <property type="nucleotide sequence ID" value="NZ_QRAP01000010.1"/>
</dbReference>
<dbReference type="InterPro" id="IPR036291">
    <property type="entry name" value="NAD(P)-bd_dom_sf"/>
</dbReference>
<dbReference type="InterPro" id="IPR009081">
    <property type="entry name" value="PP-bd_ACP"/>
</dbReference>
<feature type="domain" description="PKS/mFAS DH" evidence="13">
    <location>
        <begin position="2294"/>
        <end position="2564"/>
    </location>
</feature>
<dbReference type="SMART" id="SM00826">
    <property type="entry name" value="PKS_DH"/>
    <property type="match status" value="3"/>
</dbReference>
<feature type="region of interest" description="N-terminal hotdog fold" evidence="10">
    <location>
        <begin position="2294"/>
        <end position="2411"/>
    </location>
</feature>
<dbReference type="GO" id="GO:0031177">
    <property type="term" value="F:phosphopantetheine binding"/>
    <property type="evidence" value="ECO:0007669"/>
    <property type="project" value="InterPro"/>
</dbReference>
<dbReference type="GO" id="GO:0005886">
    <property type="term" value="C:plasma membrane"/>
    <property type="evidence" value="ECO:0007669"/>
    <property type="project" value="TreeGrafter"/>
</dbReference>
<dbReference type="Proteomes" id="UP000254848">
    <property type="component" value="Unassembled WGS sequence"/>
</dbReference>
<comment type="similarity">
    <text evidence="3">Belongs to the short-chain dehydrogenases/reductases (SDR) family.</text>
</comment>
<dbReference type="Gene3D" id="1.10.1240.100">
    <property type="match status" value="3"/>
</dbReference>
<comment type="function">
    <text evidence="9">Involved in production of the polyketide antibiotic thailandamide.</text>
</comment>
<feature type="domain" description="Carrier" evidence="11">
    <location>
        <begin position="131"/>
        <end position="204"/>
    </location>
</feature>
<dbReference type="InterPro" id="IPR020807">
    <property type="entry name" value="PKS_DH"/>
</dbReference>
<evidence type="ECO:0000256" key="7">
    <source>
        <dbReference type="ARBA" id="ARBA00022679"/>
    </source>
</evidence>
<feature type="domain" description="Carrier" evidence="11">
    <location>
        <begin position="2582"/>
        <end position="2659"/>
    </location>
</feature>
<dbReference type="InterPro" id="IPR014030">
    <property type="entry name" value="Ketoacyl_synth_N"/>
</dbReference>
<dbReference type="InterPro" id="IPR057326">
    <property type="entry name" value="KR_dom"/>
</dbReference>
<feature type="region of interest" description="C-terminal hotdog fold" evidence="10">
    <location>
        <begin position="972"/>
        <end position="1106"/>
    </location>
</feature>
<dbReference type="Gene3D" id="3.10.129.110">
    <property type="entry name" value="Polyketide synthase dehydratase"/>
    <property type="match status" value="3"/>
</dbReference>
<dbReference type="SMART" id="SM00822">
    <property type="entry name" value="PKS_KR"/>
    <property type="match status" value="1"/>
</dbReference>
<comment type="subcellular location">
    <subcellularLocation>
        <location evidence="1">Cytoplasm</location>
    </subcellularLocation>
</comment>
<feature type="domain" description="PKS/mFAS DH" evidence="13">
    <location>
        <begin position="3290"/>
        <end position="3562"/>
    </location>
</feature>
<dbReference type="InterPro" id="IPR020806">
    <property type="entry name" value="PKS_PP-bd"/>
</dbReference>
<dbReference type="SMART" id="SM00825">
    <property type="entry name" value="PKS_KS"/>
    <property type="match status" value="3"/>
</dbReference>
<dbReference type="Gene3D" id="3.40.50.720">
    <property type="entry name" value="NAD(P)-binding Rossmann-like Domain"/>
    <property type="match status" value="1"/>
</dbReference>
<keyword evidence="4" id="KW-0596">Phosphopantetheine</keyword>
<dbReference type="SUPFAM" id="SSF51735">
    <property type="entry name" value="NAD(P)-binding Rossmann-fold domains"/>
    <property type="match status" value="1"/>
</dbReference>
<dbReference type="Pfam" id="PF21089">
    <property type="entry name" value="PKS_DH_N"/>
    <property type="match status" value="3"/>
</dbReference>
<organism evidence="14 15">
    <name type="scientific">Enterobacillus tribolii</name>
    <dbReference type="NCBI Taxonomy" id="1487935"/>
    <lineage>
        <taxon>Bacteria</taxon>
        <taxon>Pseudomonadati</taxon>
        <taxon>Pseudomonadota</taxon>
        <taxon>Gammaproteobacteria</taxon>
        <taxon>Enterobacterales</taxon>
        <taxon>Hafniaceae</taxon>
        <taxon>Enterobacillus</taxon>
    </lineage>
</organism>
<dbReference type="InterPro" id="IPR036736">
    <property type="entry name" value="ACP-like_sf"/>
</dbReference>
<evidence type="ECO:0000313" key="15">
    <source>
        <dbReference type="Proteomes" id="UP000254848"/>
    </source>
</evidence>
<feature type="active site" description="Proton acceptor; for dehydratase activity" evidence="10">
    <location>
        <position position="866"/>
    </location>
</feature>
<keyword evidence="7 14" id="KW-0808">Transferase</keyword>
<keyword evidence="5" id="KW-0963">Cytoplasm</keyword>
<protein>
    <submittedName>
        <fullName evidence="14">Acyl transferase domain-containing protein</fullName>
    </submittedName>
</protein>
<feature type="domain" description="Ketosynthase family 3 (KS3)" evidence="12">
    <location>
        <begin position="2699"/>
        <end position="3121"/>
    </location>
</feature>
<evidence type="ECO:0000259" key="12">
    <source>
        <dbReference type="PROSITE" id="PS52004"/>
    </source>
</evidence>
<evidence type="ECO:0000256" key="5">
    <source>
        <dbReference type="ARBA" id="ARBA00022490"/>
    </source>
</evidence>
<evidence type="ECO:0000256" key="4">
    <source>
        <dbReference type="ARBA" id="ARBA00022450"/>
    </source>
</evidence>
<feature type="active site" description="Proton donor; for dehydratase activity" evidence="10">
    <location>
        <position position="2484"/>
    </location>
</feature>
<evidence type="ECO:0000256" key="9">
    <source>
        <dbReference type="ARBA" id="ARBA00054155"/>
    </source>
</evidence>
<dbReference type="PANTHER" id="PTHR43775:SF37">
    <property type="entry name" value="SI:DKEY-61P9.11"/>
    <property type="match status" value="1"/>
</dbReference>
<dbReference type="OrthoDB" id="6635934at2"/>
<dbReference type="InterPro" id="IPR049900">
    <property type="entry name" value="PKS_mFAS_DH"/>
</dbReference>
<dbReference type="Pfam" id="PF00550">
    <property type="entry name" value="PP-binding"/>
    <property type="match status" value="3"/>
</dbReference>
<reference evidence="14 15" key="1">
    <citation type="submission" date="2018-07" db="EMBL/GenBank/DDBJ databases">
        <title>Genomic Encyclopedia of Type Strains, Phase IV (KMG-IV): sequencing the most valuable type-strain genomes for metagenomic binning, comparative biology and taxonomic classification.</title>
        <authorList>
            <person name="Goeker M."/>
        </authorList>
    </citation>
    <scope>NUCLEOTIDE SEQUENCE [LARGE SCALE GENOMIC DNA]</scope>
    <source>
        <strain evidence="14 15">DSM 103736</strain>
    </source>
</reference>
<evidence type="ECO:0000256" key="10">
    <source>
        <dbReference type="PROSITE-ProRule" id="PRU01363"/>
    </source>
</evidence>
<name>A0A370QEN0_9GAMM</name>
<comment type="pathway">
    <text evidence="2">Antibiotic biosynthesis.</text>
</comment>
<dbReference type="PROSITE" id="PS50075">
    <property type="entry name" value="CARRIER"/>
    <property type="match status" value="2"/>
</dbReference>
<keyword evidence="6" id="KW-0597">Phosphoprotein</keyword>
<feature type="region of interest" description="N-terminal hotdog fold" evidence="10">
    <location>
        <begin position="3290"/>
        <end position="3407"/>
    </location>
</feature>
<dbReference type="PROSITE" id="PS52004">
    <property type="entry name" value="KS3_2"/>
    <property type="match status" value="3"/>
</dbReference>
<dbReference type="CDD" id="cd08953">
    <property type="entry name" value="KR_2_SDR_x"/>
    <property type="match status" value="1"/>
</dbReference>
<dbReference type="Pfam" id="PF00109">
    <property type="entry name" value="ketoacyl-synt"/>
    <property type="match status" value="3"/>
</dbReference>
<proteinExistence type="inferred from homology"/>
<feature type="region of interest" description="N-terminal hotdog fold" evidence="10">
    <location>
        <begin position="837"/>
        <end position="956"/>
    </location>
</feature>
<dbReference type="EMBL" id="QRAP01000010">
    <property type="protein sequence ID" value="RDK86823.1"/>
    <property type="molecule type" value="Genomic_DNA"/>
</dbReference>
<feature type="region of interest" description="C-terminal hotdog fold" evidence="10">
    <location>
        <begin position="3422"/>
        <end position="3562"/>
    </location>
</feature>
<evidence type="ECO:0000256" key="1">
    <source>
        <dbReference type="ARBA" id="ARBA00004496"/>
    </source>
</evidence>
<feature type="active site" description="Proton donor; for dehydratase activity" evidence="10">
    <location>
        <position position="3481"/>
    </location>
</feature>
<accession>A0A370QEN0</accession>
<dbReference type="InterPro" id="IPR050091">
    <property type="entry name" value="PKS_NRPS_Biosynth_Enz"/>
</dbReference>
<dbReference type="InterPro" id="IPR042104">
    <property type="entry name" value="PKS_dehydratase_sf"/>
</dbReference>
<feature type="domain" description="PKS/mFAS DH" evidence="13">
    <location>
        <begin position="837"/>
        <end position="1106"/>
    </location>
</feature>
<dbReference type="InterPro" id="IPR013968">
    <property type="entry name" value="PKS_KR"/>
</dbReference>
<dbReference type="InterPro" id="IPR054514">
    <property type="entry name" value="RhiE-like_linker"/>
</dbReference>
<dbReference type="GO" id="GO:0006633">
    <property type="term" value="P:fatty acid biosynthetic process"/>
    <property type="evidence" value="ECO:0007669"/>
    <property type="project" value="TreeGrafter"/>
</dbReference>
<dbReference type="GO" id="GO:0071770">
    <property type="term" value="P:DIM/DIP cell wall layer assembly"/>
    <property type="evidence" value="ECO:0007669"/>
    <property type="project" value="TreeGrafter"/>
</dbReference>
<evidence type="ECO:0000313" key="14">
    <source>
        <dbReference type="EMBL" id="RDK86823.1"/>
    </source>
</evidence>
<dbReference type="GO" id="GO:0005737">
    <property type="term" value="C:cytoplasm"/>
    <property type="evidence" value="ECO:0007669"/>
    <property type="project" value="UniProtKB-SubCell"/>
</dbReference>
<dbReference type="InterPro" id="IPR020841">
    <property type="entry name" value="PKS_Beta-ketoAc_synthase_dom"/>
</dbReference>
<dbReference type="FunFam" id="3.40.47.10:FF:000019">
    <property type="entry name" value="Polyketide synthase type I"/>
    <property type="match status" value="2"/>
</dbReference>
<gene>
    <name evidence="14" type="ORF">C8D90_11097</name>
</gene>
<evidence type="ECO:0000259" key="11">
    <source>
        <dbReference type="PROSITE" id="PS50075"/>
    </source>
</evidence>
<dbReference type="Pfam" id="PF14765">
    <property type="entry name" value="PS-DH"/>
    <property type="match status" value="3"/>
</dbReference>
<dbReference type="PROSITE" id="PS52019">
    <property type="entry name" value="PKS_MFAS_DH"/>
    <property type="match status" value="3"/>
</dbReference>
<dbReference type="PANTHER" id="PTHR43775">
    <property type="entry name" value="FATTY ACID SYNTHASE"/>
    <property type="match status" value="1"/>
</dbReference>